<dbReference type="InterPro" id="IPR023393">
    <property type="entry name" value="START-like_dom_sf"/>
</dbReference>
<dbReference type="InterPro" id="IPR013083">
    <property type="entry name" value="Znf_RING/FYVE/PHD"/>
</dbReference>
<dbReference type="InterPro" id="IPR011011">
    <property type="entry name" value="Znf_FYVE_PHD"/>
</dbReference>
<keyword evidence="2 4" id="KW-0863">Zinc-finger</keyword>
<evidence type="ECO:0000259" key="5">
    <source>
        <dbReference type="PROSITE" id="PS50178"/>
    </source>
</evidence>
<dbReference type="SUPFAM" id="SSF57903">
    <property type="entry name" value="FYVE/PHD zinc finger"/>
    <property type="match status" value="1"/>
</dbReference>
<dbReference type="AlphaFoldDB" id="A0A1W0A7H6"/>
<dbReference type="OrthoDB" id="65131at2759"/>
<dbReference type="Proteomes" id="UP000243217">
    <property type="component" value="Unassembled WGS sequence"/>
</dbReference>
<dbReference type="CDD" id="cd00065">
    <property type="entry name" value="FYVE_like_SF"/>
    <property type="match status" value="1"/>
</dbReference>
<dbReference type="PANTHER" id="PTHR13510">
    <property type="entry name" value="FYVE-FINGER-CONTAINING RAB5 EFFECTOR PROTEIN RABENOSYN-5-RELATED"/>
    <property type="match status" value="1"/>
</dbReference>
<feature type="domain" description="FYVE-type" evidence="5">
    <location>
        <begin position="251"/>
        <end position="311"/>
    </location>
</feature>
<dbReference type="Gene3D" id="3.30.530.20">
    <property type="match status" value="1"/>
</dbReference>
<dbReference type="STRING" id="74557.A0A1W0A7H6"/>
<dbReference type="GO" id="GO:0008270">
    <property type="term" value="F:zinc ion binding"/>
    <property type="evidence" value="ECO:0007669"/>
    <property type="project" value="UniProtKB-KW"/>
</dbReference>
<evidence type="ECO:0000256" key="1">
    <source>
        <dbReference type="ARBA" id="ARBA00022723"/>
    </source>
</evidence>
<comment type="caution">
    <text evidence="6">The sequence shown here is derived from an EMBL/GenBank/DDBJ whole genome shotgun (WGS) entry which is preliminary data.</text>
</comment>
<dbReference type="PANTHER" id="PTHR13510:SF44">
    <property type="entry name" value="RABENOSYN-5"/>
    <property type="match status" value="1"/>
</dbReference>
<keyword evidence="7" id="KW-1185">Reference proteome</keyword>
<dbReference type="SUPFAM" id="SSF55961">
    <property type="entry name" value="Bet v1-like"/>
    <property type="match status" value="1"/>
</dbReference>
<organism evidence="6 7">
    <name type="scientific">Thraustotheca clavata</name>
    <dbReference type="NCBI Taxonomy" id="74557"/>
    <lineage>
        <taxon>Eukaryota</taxon>
        <taxon>Sar</taxon>
        <taxon>Stramenopiles</taxon>
        <taxon>Oomycota</taxon>
        <taxon>Saprolegniomycetes</taxon>
        <taxon>Saprolegniales</taxon>
        <taxon>Achlyaceae</taxon>
        <taxon>Thraustotheca</taxon>
    </lineage>
</organism>
<gene>
    <name evidence="6" type="ORF">THRCLA_20412</name>
</gene>
<dbReference type="PROSITE" id="PS50178">
    <property type="entry name" value="ZF_FYVE"/>
    <property type="match status" value="1"/>
</dbReference>
<dbReference type="EMBL" id="JNBS01000362">
    <property type="protein sequence ID" value="OQS06254.1"/>
    <property type="molecule type" value="Genomic_DNA"/>
</dbReference>
<evidence type="ECO:0000313" key="6">
    <source>
        <dbReference type="EMBL" id="OQS06254.1"/>
    </source>
</evidence>
<proteinExistence type="predicted"/>
<name>A0A1W0A7H6_9STRA</name>
<dbReference type="InterPro" id="IPR052727">
    <property type="entry name" value="Rab4/Rab5_effector"/>
</dbReference>
<evidence type="ECO:0000256" key="2">
    <source>
        <dbReference type="ARBA" id="ARBA00022771"/>
    </source>
</evidence>
<reference evidence="6 7" key="1">
    <citation type="journal article" date="2014" name="Genome Biol. Evol.">
        <title>The secreted proteins of Achlya hypogyna and Thraustotheca clavata identify the ancestral oomycete secretome and reveal gene acquisitions by horizontal gene transfer.</title>
        <authorList>
            <person name="Misner I."/>
            <person name="Blouin N."/>
            <person name="Leonard G."/>
            <person name="Richards T.A."/>
            <person name="Lane C.E."/>
        </authorList>
    </citation>
    <scope>NUCLEOTIDE SEQUENCE [LARGE SCALE GENOMIC DNA]</scope>
    <source>
        <strain evidence="6 7">ATCC 34112</strain>
    </source>
</reference>
<protein>
    <recommendedName>
        <fullName evidence="5">FYVE-type domain-containing protein</fullName>
    </recommendedName>
</protein>
<evidence type="ECO:0000313" key="7">
    <source>
        <dbReference type="Proteomes" id="UP000243217"/>
    </source>
</evidence>
<accession>A0A1W0A7H6</accession>
<dbReference type="Gene3D" id="3.30.40.10">
    <property type="entry name" value="Zinc/RING finger domain, C3HC4 (zinc finger)"/>
    <property type="match status" value="1"/>
</dbReference>
<evidence type="ECO:0000256" key="3">
    <source>
        <dbReference type="ARBA" id="ARBA00022833"/>
    </source>
</evidence>
<keyword evidence="3" id="KW-0862">Zinc</keyword>
<evidence type="ECO:0000256" key="4">
    <source>
        <dbReference type="PROSITE-ProRule" id="PRU00091"/>
    </source>
</evidence>
<sequence>MPILDDTALISLQKQLDQSLQKMLKPSSGLSRDHEALRDGYKLVKVKQGQHLYTRTRANSPFLEVLSIGHSLQSLDDVLDLCYTPTSEELRMVEGLVHGEKYLDAAVLETTFTATLDDPFRWFGIKFKQHFMIGGFEKRQTTYAEYSGTTIDELGQRVLFVVRESLDQQPPASTPDVVCYKLRSVTLFTECQNGNIQDIHYSYTDPSGKFPAWLFNQQLVIAMPITHRMTLLAQKKRLLLMAKHKPLDYEERPTRSCSSCADKLGVFRHKRFCLACNHVMCRRCTVKVPQALPMGSVAHVEFCKRCFLSAKDPNVPSQHLAWMDEDAIQFSVIARRRFYSSQPSAPPSMTPTSVPDEIKYRRSSVGYRNSSITTTASIADLNHIEEQSPIFAQMDESIKTQRDLVEKIRSEFNRRN</sequence>
<keyword evidence="1" id="KW-0479">Metal-binding</keyword>
<dbReference type="InterPro" id="IPR017455">
    <property type="entry name" value="Znf_FYVE-rel"/>
</dbReference>